<feature type="transmembrane region" description="Helical" evidence="1">
    <location>
        <begin position="37"/>
        <end position="60"/>
    </location>
</feature>
<evidence type="ECO:0000313" key="3">
    <source>
        <dbReference type="EMBL" id="NME43765.1"/>
    </source>
</evidence>
<dbReference type="AlphaFoldDB" id="A0A7X9RGE9"/>
<dbReference type="PANTHER" id="PTHR46211:SF8">
    <property type="entry name" value="PHOSPHODIESTERASE"/>
    <property type="match status" value="1"/>
</dbReference>
<sequence>MKTVMAYVGIILGCMLIFFGIFFRLEAMTDVALRRAMILFFILTMTEIITFFSLIGVPLMTHQLTRLFYRFHREEGRNFSFSLSIPDKYLKKGETSWKRRWRSIGISSTAASLILINCLAGYIGSLYFDEIFKTNRNIEIIAHRAGGDLAAENSLEGLKKAIKAGASRSEIDVQRTKDGYYIIHHDTTFKRLTGIKRSSDQMTLSETQGLKIHDLFQKDRADQPVETLDAFIQQAKGNIGLLIELKGHTADTKMADDVISKIRKYKMEKEAVILSLDYKMIQYIEKTNPDIQTGFLYFFSFGNDKMLTGDYLIMEEAQATDENIEYVHEAGKKVIVWTVNTEDSMSTYLDSDVDGIITDHLRLAKEQQKAKEKRTDFERILDYIRFSYFLIKSPKIKIRSHLQNGSFQKFYFKNKE</sequence>
<dbReference type="Gene3D" id="3.20.20.190">
    <property type="entry name" value="Phosphatidylinositol (PI) phosphodiesterase"/>
    <property type="match status" value="1"/>
</dbReference>
<evidence type="ECO:0000313" key="4">
    <source>
        <dbReference type="Proteomes" id="UP000540014"/>
    </source>
</evidence>
<dbReference type="GO" id="GO:0008081">
    <property type="term" value="F:phosphoric diester hydrolase activity"/>
    <property type="evidence" value="ECO:0007669"/>
    <property type="project" value="InterPro"/>
</dbReference>
<gene>
    <name evidence="3" type="ORF">HF861_02570</name>
</gene>
<dbReference type="PANTHER" id="PTHR46211">
    <property type="entry name" value="GLYCEROPHOSPHORYL DIESTER PHOSPHODIESTERASE"/>
    <property type="match status" value="1"/>
</dbReference>
<dbReference type="Pfam" id="PF03009">
    <property type="entry name" value="GDPD"/>
    <property type="match status" value="1"/>
</dbReference>
<dbReference type="EMBL" id="JABAFR010000004">
    <property type="protein sequence ID" value="NME43765.1"/>
    <property type="molecule type" value="Genomic_DNA"/>
</dbReference>
<keyword evidence="1" id="KW-0472">Membrane</keyword>
<name>A0A7X9RGE9_9FIRM</name>
<keyword evidence="1" id="KW-0812">Transmembrane</keyword>
<dbReference type="PROSITE" id="PS51704">
    <property type="entry name" value="GP_PDE"/>
    <property type="match status" value="1"/>
</dbReference>
<dbReference type="Proteomes" id="UP000540014">
    <property type="component" value="Unassembled WGS sequence"/>
</dbReference>
<dbReference type="PROSITE" id="PS50007">
    <property type="entry name" value="PIPLC_X_DOMAIN"/>
    <property type="match status" value="1"/>
</dbReference>
<dbReference type="SUPFAM" id="SSF51695">
    <property type="entry name" value="PLC-like phosphodiesterases"/>
    <property type="match status" value="1"/>
</dbReference>
<dbReference type="InterPro" id="IPR030395">
    <property type="entry name" value="GP_PDE_dom"/>
</dbReference>
<feature type="domain" description="GP-PDE" evidence="2">
    <location>
        <begin position="138"/>
        <end position="368"/>
    </location>
</feature>
<organism evidence="3 4">
    <name type="scientific">Faecalicoccus pleomorphus</name>
    <dbReference type="NCBI Taxonomy" id="1323"/>
    <lineage>
        <taxon>Bacteria</taxon>
        <taxon>Bacillati</taxon>
        <taxon>Bacillota</taxon>
        <taxon>Erysipelotrichia</taxon>
        <taxon>Erysipelotrichales</taxon>
        <taxon>Erysipelotrichaceae</taxon>
        <taxon>Faecalicoccus</taxon>
    </lineage>
</organism>
<dbReference type="InterPro" id="IPR017946">
    <property type="entry name" value="PLC-like_Pdiesterase_TIM-brl"/>
</dbReference>
<proteinExistence type="predicted"/>
<comment type="caution">
    <text evidence="3">The sequence shown here is derived from an EMBL/GenBank/DDBJ whole genome shotgun (WGS) entry which is preliminary data.</text>
</comment>
<keyword evidence="1" id="KW-1133">Transmembrane helix</keyword>
<feature type="transmembrane region" description="Helical" evidence="1">
    <location>
        <begin position="6"/>
        <end position="25"/>
    </location>
</feature>
<dbReference type="GO" id="GO:0006629">
    <property type="term" value="P:lipid metabolic process"/>
    <property type="evidence" value="ECO:0007669"/>
    <property type="project" value="InterPro"/>
</dbReference>
<evidence type="ECO:0000259" key="2">
    <source>
        <dbReference type="PROSITE" id="PS51704"/>
    </source>
</evidence>
<evidence type="ECO:0000256" key="1">
    <source>
        <dbReference type="SAM" id="Phobius"/>
    </source>
</evidence>
<protein>
    <recommendedName>
        <fullName evidence="2">GP-PDE domain-containing protein</fullName>
    </recommendedName>
</protein>
<dbReference type="RefSeq" id="WP_168964760.1">
    <property type="nucleotide sequence ID" value="NZ_JABAFR010000004.1"/>
</dbReference>
<feature type="transmembrane region" description="Helical" evidence="1">
    <location>
        <begin position="104"/>
        <end position="128"/>
    </location>
</feature>
<reference evidence="3 4" key="1">
    <citation type="submission" date="2020-04" db="EMBL/GenBank/DDBJ databases">
        <authorList>
            <person name="Hitch T.C.A."/>
            <person name="Wylensek D."/>
            <person name="Clavel T."/>
        </authorList>
    </citation>
    <scope>NUCLEOTIDE SEQUENCE [LARGE SCALE GENOMIC DNA]</scope>
    <source>
        <strain evidence="3 4">BSM-383-APC-22F</strain>
    </source>
</reference>
<accession>A0A7X9RGE9</accession>